<dbReference type="HOGENOM" id="CLU_103501_0_0_1"/>
<organism evidence="2 3">
    <name type="scientific">Tetranychus urticae</name>
    <name type="common">Two-spotted spider mite</name>
    <dbReference type="NCBI Taxonomy" id="32264"/>
    <lineage>
        <taxon>Eukaryota</taxon>
        <taxon>Metazoa</taxon>
        <taxon>Ecdysozoa</taxon>
        <taxon>Arthropoda</taxon>
        <taxon>Chelicerata</taxon>
        <taxon>Arachnida</taxon>
        <taxon>Acari</taxon>
        <taxon>Acariformes</taxon>
        <taxon>Trombidiformes</taxon>
        <taxon>Prostigmata</taxon>
        <taxon>Eleutherengona</taxon>
        <taxon>Raphignathae</taxon>
        <taxon>Tetranychoidea</taxon>
        <taxon>Tetranychidae</taxon>
        <taxon>Tetranychus</taxon>
    </lineage>
</organism>
<evidence type="ECO:0000256" key="1">
    <source>
        <dbReference type="SAM" id="SignalP"/>
    </source>
</evidence>
<dbReference type="EMBL" id="CAEY01000513">
    <property type="status" value="NOT_ANNOTATED_CDS"/>
    <property type="molecule type" value="Genomic_DNA"/>
</dbReference>
<dbReference type="Proteomes" id="UP000015104">
    <property type="component" value="Unassembled WGS sequence"/>
</dbReference>
<accession>T1KSZ3</accession>
<feature type="signal peptide" evidence="1">
    <location>
        <begin position="1"/>
        <end position="22"/>
    </location>
</feature>
<reference evidence="3" key="1">
    <citation type="submission" date="2011-08" db="EMBL/GenBank/DDBJ databases">
        <authorList>
            <person name="Rombauts S."/>
        </authorList>
    </citation>
    <scope>NUCLEOTIDE SEQUENCE</scope>
    <source>
        <strain evidence="3">London</strain>
    </source>
</reference>
<dbReference type="KEGG" id="tut:107366996"/>
<evidence type="ECO:0000313" key="2">
    <source>
        <dbReference type="EnsemblMetazoa" id="tetur20g01360.1"/>
    </source>
</evidence>
<gene>
    <name evidence="2" type="primary">107366996</name>
</gene>
<dbReference type="OMA" id="RIEHRME"/>
<dbReference type="AlphaFoldDB" id="T1KSZ3"/>
<evidence type="ECO:0000313" key="3">
    <source>
        <dbReference type="Proteomes" id="UP000015104"/>
    </source>
</evidence>
<keyword evidence="3" id="KW-1185">Reference proteome</keyword>
<dbReference type="EnsemblMetazoa" id="tetur20g01360.1">
    <property type="protein sequence ID" value="tetur20g01360.1"/>
    <property type="gene ID" value="tetur20g01360"/>
</dbReference>
<proteinExistence type="predicted"/>
<keyword evidence="1" id="KW-0732">Signal</keyword>
<name>T1KSZ3_TETUR</name>
<feature type="chain" id="PRO_5004581763" evidence="1">
    <location>
        <begin position="23"/>
        <end position="239"/>
    </location>
</feature>
<reference evidence="2" key="2">
    <citation type="submission" date="2015-06" db="UniProtKB">
        <authorList>
            <consortium name="EnsemblMetazoa"/>
        </authorList>
    </citation>
    <scope>IDENTIFICATION</scope>
</reference>
<protein>
    <submittedName>
        <fullName evidence="2">Uncharacterized protein</fullName>
    </submittedName>
</protein>
<sequence>MLSKTLLVCSLILGSVICYSNAVEETDFLNAVVDKYSPALVKQLITKRIEHRMEQLTKLSSSVGLTRDQINLCQVTYQALATLEADVKSMDQHEVICGDDTYQKTIKYLINQFTYLNDMFEFEFEVLKHPVLTKFNPDILLQSLTQANIDTVKKQTMDSITAFAADIDKIVADEKTSNELKVLGRGVSNELKDMVNVMRVWTPQQQTLIALKTNITNFQQLIDIFYRQLELLTGVKRFY</sequence>
<dbReference type="OrthoDB" id="6528627at2759"/>